<dbReference type="AlphaFoldDB" id="A0A8A0RL05"/>
<sequence>MDFAGFSFYKDRVALNLLAKDPANAGDVLEALDGNGVIGILSRDFSTVEEGVEFVKAFQKVIPVISIGLGDGDPNRWEMAAGIAVETDPGHVNQVFTTAGFTQGLLYGRGCRKTIVNALISPTGQPGKVKISTGPFSSGEKDAVIDADTAVTMLKDAGIKSVKFFPIKGDKTLDELKKLAESCVKHGIPMIEPTGGINADNIYSIVRTCIDAGCEKVIPHVYSSAVDKQTGLTDLAVVRKLYDSIKKVFK</sequence>
<dbReference type="Proteomes" id="UP000662904">
    <property type="component" value="Chromosome"/>
</dbReference>
<dbReference type="EC" id="4.1.2.14" evidence="1"/>
<dbReference type="RefSeq" id="WP_206708161.1">
    <property type="nucleotide sequence ID" value="NZ_CP059066.1"/>
</dbReference>
<dbReference type="NCBIfam" id="NF047796">
    <property type="entry name" value="DhDoxPGlucAldDagF"/>
    <property type="match status" value="1"/>
</dbReference>
<dbReference type="Pfam" id="PF07071">
    <property type="entry name" value="KDGP_aldolase"/>
    <property type="match status" value="1"/>
</dbReference>
<dbReference type="Gene3D" id="3.20.20.70">
    <property type="entry name" value="Aldolase class I"/>
    <property type="match status" value="1"/>
</dbReference>
<reference evidence="1" key="1">
    <citation type="submission" date="2020-07" db="EMBL/GenBank/DDBJ databases">
        <title>Koleobacter methoxysyntrophicus gen. nov., sp. nov., a novel anaerobic bacterium isolated from deep subsurface oil field and proposal of Koleobacterales ord. nov. in the phylum Firmicutes.</title>
        <authorList>
            <person name="Sakamoto S."/>
            <person name="Tamaki H."/>
        </authorList>
    </citation>
    <scope>NUCLEOTIDE SEQUENCE</scope>
    <source>
        <strain evidence="1">NRmbB1</strain>
    </source>
</reference>
<evidence type="ECO:0000313" key="2">
    <source>
        <dbReference type="Proteomes" id="UP000662904"/>
    </source>
</evidence>
<proteinExistence type="predicted"/>
<dbReference type="InterPro" id="IPR013785">
    <property type="entry name" value="Aldolase_TIM"/>
</dbReference>
<keyword evidence="1" id="KW-0456">Lyase</keyword>
<dbReference type="GO" id="GO:0008675">
    <property type="term" value="F:2-dehydro-3-deoxy-phosphogluconate aldolase activity"/>
    <property type="evidence" value="ECO:0007669"/>
    <property type="project" value="UniProtKB-EC"/>
</dbReference>
<dbReference type="KEGG" id="kme:H0A61_00233"/>
<name>A0A8A0RL05_9FIRM</name>
<dbReference type="NCBIfam" id="TIGR03581">
    <property type="entry name" value="EF_0839"/>
    <property type="match status" value="1"/>
</dbReference>
<accession>A0A8A0RL05</accession>
<dbReference type="InterPro" id="IPR010763">
    <property type="entry name" value="DgaF"/>
</dbReference>
<dbReference type="EMBL" id="CP059066">
    <property type="protein sequence ID" value="QSQ07916.1"/>
    <property type="molecule type" value="Genomic_DNA"/>
</dbReference>
<evidence type="ECO:0000313" key="1">
    <source>
        <dbReference type="EMBL" id="QSQ07916.1"/>
    </source>
</evidence>
<protein>
    <submittedName>
        <fullName evidence="1">2-dehydro-3-deoxy-phosphogluconate aldolase</fullName>
        <ecNumber evidence="1">4.1.2.14</ecNumber>
    </submittedName>
</protein>
<gene>
    <name evidence="1" type="primary">dgaF</name>
    <name evidence="1" type="ORF">H0A61_00233</name>
</gene>
<organism evidence="1 2">
    <name type="scientific">Koleobacter methoxysyntrophicus</name>
    <dbReference type="NCBI Taxonomy" id="2751313"/>
    <lineage>
        <taxon>Bacteria</taxon>
        <taxon>Bacillati</taxon>
        <taxon>Bacillota</taxon>
        <taxon>Clostridia</taxon>
        <taxon>Koleobacterales</taxon>
        <taxon>Koleobacteraceae</taxon>
        <taxon>Koleobacter</taxon>
    </lineage>
</organism>
<keyword evidence="2" id="KW-1185">Reference proteome</keyword>